<gene>
    <name evidence="2" type="primary">LOC115731936</name>
</gene>
<dbReference type="RefSeq" id="XP_030518467.1">
    <property type="nucleotide sequence ID" value="XM_030662607.2"/>
</dbReference>
<dbReference type="KEGG" id="rarg:115731936"/>
<evidence type="ECO:0000313" key="1">
    <source>
        <dbReference type="Proteomes" id="UP000827889"/>
    </source>
</evidence>
<reference evidence="2" key="1">
    <citation type="submission" date="2025-08" db="UniProtKB">
        <authorList>
            <consortium name="RefSeq"/>
        </authorList>
    </citation>
    <scope>IDENTIFICATION</scope>
    <source>
        <tissue evidence="2">Leaf</tissue>
    </source>
</reference>
<dbReference type="OrthoDB" id="1795363at2759"/>
<keyword evidence="1" id="KW-1185">Reference proteome</keyword>
<protein>
    <submittedName>
        <fullName evidence="2">Uncharacterized protein LOC115731936</fullName>
    </submittedName>
</protein>
<dbReference type="AlphaFoldDB" id="A0A8B8NCC9"/>
<evidence type="ECO:0000313" key="2">
    <source>
        <dbReference type="RefSeq" id="XP_030518467.1"/>
    </source>
</evidence>
<sequence length="126" mass="13964">MANHGALLCSCSKALVKAEKECQRVLSRAKASEYEKKSALEAKDRARDNLNETLTAIKANHVLVLNTVEEAKAFTGLLTEHFEDRGLLEHVELGQASDDMKRKIWAILEAAGLHLEQGELAFVFES</sequence>
<proteinExistence type="predicted"/>
<organism evidence="1 2">
    <name type="scientific">Rhodamnia argentea</name>
    <dbReference type="NCBI Taxonomy" id="178133"/>
    <lineage>
        <taxon>Eukaryota</taxon>
        <taxon>Viridiplantae</taxon>
        <taxon>Streptophyta</taxon>
        <taxon>Embryophyta</taxon>
        <taxon>Tracheophyta</taxon>
        <taxon>Spermatophyta</taxon>
        <taxon>Magnoliopsida</taxon>
        <taxon>eudicotyledons</taxon>
        <taxon>Gunneridae</taxon>
        <taxon>Pentapetalae</taxon>
        <taxon>rosids</taxon>
        <taxon>malvids</taxon>
        <taxon>Myrtales</taxon>
        <taxon>Myrtaceae</taxon>
        <taxon>Myrtoideae</taxon>
        <taxon>Myrteae</taxon>
        <taxon>Australasian group</taxon>
        <taxon>Rhodamnia</taxon>
    </lineage>
</organism>
<dbReference type="Proteomes" id="UP000827889">
    <property type="component" value="Chromosome 10"/>
</dbReference>
<name>A0A8B8NCC9_9MYRT</name>
<accession>A0A8B8NCC9</accession>
<dbReference type="GeneID" id="115731936"/>